<evidence type="ECO:0000313" key="3">
    <source>
        <dbReference type="Proteomes" id="UP000765509"/>
    </source>
</evidence>
<keyword evidence="3" id="KW-1185">Reference proteome</keyword>
<gene>
    <name evidence="2" type="ORF">O181_052004</name>
</gene>
<feature type="compositionally biased region" description="Basic and acidic residues" evidence="1">
    <location>
        <begin position="143"/>
        <end position="169"/>
    </location>
</feature>
<proteinExistence type="predicted"/>
<evidence type="ECO:0000256" key="1">
    <source>
        <dbReference type="SAM" id="MobiDB-lite"/>
    </source>
</evidence>
<protein>
    <submittedName>
        <fullName evidence="2">Uncharacterized protein</fullName>
    </submittedName>
</protein>
<comment type="caution">
    <text evidence="2">The sequence shown here is derived from an EMBL/GenBank/DDBJ whole genome shotgun (WGS) entry which is preliminary data.</text>
</comment>
<reference evidence="2" key="1">
    <citation type="submission" date="2021-03" db="EMBL/GenBank/DDBJ databases">
        <title>Draft genome sequence of rust myrtle Austropuccinia psidii MF-1, a brazilian biotype.</title>
        <authorList>
            <person name="Quecine M.C."/>
            <person name="Pachon D.M.R."/>
            <person name="Bonatelli M.L."/>
            <person name="Correr F.H."/>
            <person name="Franceschini L.M."/>
            <person name="Leite T.F."/>
            <person name="Margarido G.R.A."/>
            <person name="Almeida C.A."/>
            <person name="Ferrarezi J.A."/>
            <person name="Labate C.A."/>
        </authorList>
    </citation>
    <scope>NUCLEOTIDE SEQUENCE</scope>
    <source>
        <strain evidence="2">MF-1</strain>
    </source>
</reference>
<feature type="compositionally biased region" description="Basic and acidic residues" evidence="1">
    <location>
        <begin position="214"/>
        <end position="223"/>
    </location>
</feature>
<feature type="compositionally biased region" description="Polar residues" evidence="1">
    <location>
        <begin position="50"/>
        <end position="60"/>
    </location>
</feature>
<dbReference type="Proteomes" id="UP000765509">
    <property type="component" value="Unassembled WGS sequence"/>
</dbReference>
<sequence>MTPTGSGSNYSIQSNGFGPRNSCQKPIRREFQAREEAQSEASRASSSSQMLDSTSETLLQSPEADITAITVIKPEAFPTGNSGDIPASVKKPVYDIKEEGVGTSAKPLGRDHELLSSSEESFGTIKDRGSYEGLYTHVLQRKCPKDKGLVERPEHFVRGPEERAGKKEGQQPSGSSSSTQQGKESPKEQSEGQERGKRKGKVQVEQTLPTELQNSKERKDSHGKCIKYGKNVDGIQKQGGGKN</sequence>
<feature type="compositionally biased region" description="Low complexity" evidence="1">
    <location>
        <begin position="39"/>
        <end position="49"/>
    </location>
</feature>
<feature type="compositionally biased region" description="Low complexity" evidence="1">
    <location>
        <begin position="170"/>
        <end position="183"/>
    </location>
</feature>
<feature type="region of interest" description="Disordered" evidence="1">
    <location>
        <begin position="100"/>
        <end position="243"/>
    </location>
</feature>
<feature type="region of interest" description="Disordered" evidence="1">
    <location>
        <begin position="1"/>
        <end position="63"/>
    </location>
</feature>
<evidence type="ECO:0000313" key="2">
    <source>
        <dbReference type="EMBL" id="MBW0512289.1"/>
    </source>
</evidence>
<organism evidence="2 3">
    <name type="scientific">Austropuccinia psidii MF-1</name>
    <dbReference type="NCBI Taxonomy" id="1389203"/>
    <lineage>
        <taxon>Eukaryota</taxon>
        <taxon>Fungi</taxon>
        <taxon>Dikarya</taxon>
        <taxon>Basidiomycota</taxon>
        <taxon>Pucciniomycotina</taxon>
        <taxon>Pucciniomycetes</taxon>
        <taxon>Pucciniales</taxon>
        <taxon>Sphaerophragmiaceae</taxon>
        <taxon>Austropuccinia</taxon>
    </lineage>
</organism>
<accession>A0A9Q3HR91</accession>
<dbReference type="AlphaFoldDB" id="A0A9Q3HR91"/>
<dbReference type="EMBL" id="AVOT02022711">
    <property type="protein sequence ID" value="MBW0512289.1"/>
    <property type="molecule type" value="Genomic_DNA"/>
</dbReference>
<feature type="compositionally biased region" description="Basic and acidic residues" evidence="1">
    <location>
        <begin position="27"/>
        <end position="37"/>
    </location>
</feature>
<feature type="compositionally biased region" description="Polar residues" evidence="1">
    <location>
        <begin position="1"/>
        <end position="24"/>
    </location>
</feature>
<name>A0A9Q3HR91_9BASI</name>
<feature type="compositionally biased region" description="Basic and acidic residues" evidence="1">
    <location>
        <begin position="184"/>
        <end position="195"/>
    </location>
</feature>
<feature type="compositionally biased region" description="Polar residues" evidence="1">
    <location>
        <begin position="204"/>
        <end position="213"/>
    </location>
</feature>